<protein>
    <recommendedName>
        <fullName evidence="2">site-specific DNA-methyltransferase (adenine-specific)</fullName>
        <ecNumber evidence="2">2.1.1.72</ecNumber>
    </recommendedName>
</protein>
<dbReference type="PANTHER" id="PTHR42933:SF3">
    <property type="entry name" value="TYPE I RESTRICTION ENZYME MJAVIII METHYLASE SUBUNIT"/>
    <property type="match status" value="1"/>
</dbReference>
<dbReference type="InterPro" id="IPR029063">
    <property type="entry name" value="SAM-dependent_MTases_sf"/>
</dbReference>
<evidence type="ECO:0000256" key="7">
    <source>
        <dbReference type="ARBA" id="ARBA00047942"/>
    </source>
</evidence>
<dbReference type="AlphaFoldDB" id="F0QZG4"/>
<keyword evidence="3 10" id="KW-0489">Methyltransferase</keyword>
<name>F0QZG4_PHOSB</name>
<dbReference type="SUPFAM" id="SSF53335">
    <property type="entry name" value="S-adenosyl-L-methionine-dependent methyltransferases"/>
    <property type="match status" value="1"/>
</dbReference>
<dbReference type="HOGENOM" id="CLU_012122_0_0_10"/>
<dbReference type="Pfam" id="PF12161">
    <property type="entry name" value="HsdM_N"/>
    <property type="match status" value="1"/>
</dbReference>
<dbReference type="OrthoDB" id="9814572at2"/>
<feature type="domain" description="DNA methylase adenine-specific" evidence="8">
    <location>
        <begin position="172"/>
        <end position="462"/>
    </location>
</feature>
<evidence type="ECO:0000259" key="9">
    <source>
        <dbReference type="Pfam" id="PF12161"/>
    </source>
</evidence>
<evidence type="ECO:0000256" key="3">
    <source>
        <dbReference type="ARBA" id="ARBA00022603"/>
    </source>
</evidence>
<evidence type="ECO:0000256" key="5">
    <source>
        <dbReference type="ARBA" id="ARBA00022691"/>
    </source>
</evidence>
<dbReference type="REBASE" id="33099">
    <property type="entry name" value="M.Bsa18170I"/>
</dbReference>
<dbReference type="GO" id="GO:0003677">
    <property type="term" value="F:DNA binding"/>
    <property type="evidence" value="ECO:0007669"/>
    <property type="project" value="InterPro"/>
</dbReference>
<dbReference type="Gene3D" id="3.40.50.150">
    <property type="entry name" value="Vaccinia Virus protein VP39"/>
    <property type="match status" value="1"/>
</dbReference>
<gene>
    <name evidence="10" type="ordered locus">Bacsa_0512</name>
</gene>
<keyword evidence="4" id="KW-0808">Transferase</keyword>
<reference evidence="10 11" key="1">
    <citation type="journal article" date="2011" name="Stand. Genomic Sci.">
        <title>Complete genome sequence of Bacteroides salanitronis type strain (BL78).</title>
        <authorList>
            <person name="Gronow S."/>
            <person name="Held B."/>
            <person name="Lucas S."/>
            <person name="Lapidus A."/>
            <person name="Del Rio T.G."/>
            <person name="Nolan M."/>
            <person name="Tice H."/>
            <person name="Deshpande S."/>
            <person name="Cheng J.F."/>
            <person name="Pitluck S."/>
            <person name="Liolios K."/>
            <person name="Pagani I."/>
            <person name="Ivanova N."/>
            <person name="Mavromatis K."/>
            <person name="Pati A."/>
            <person name="Tapia R."/>
            <person name="Han C."/>
            <person name="Goodwin L."/>
            <person name="Chen A."/>
            <person name="Palaniappan K."/>
            <person name="Land M."/>
            <person name="Hauser L."/>
            <person name="Chang Y.J."/>
            <person name="Jeffries C.D."/>
            <person name="Brambilla E.M."/>
            <person name="Rohde M."/>
            <person name="Goker M."/>
            <person name="Detter J.C."/>
            <person name="Woyke T."/>
            <person name="Bristow J."/>
            <person name="Markowitz V."/>
            <person name="Hugenholtz P."/>
            <person name="Kyrpides N.C."/>
            <person name="Klenk H.P."/>
            <person name="Eisen J.A."/>
        </authorList>
    </citation>
    <scope>NUCLEOTIDE SEQUENCE [LARGE SCALE GENOMIC DNA]</scope>
    <source>
        <strain evidence="10 11">DSM 18170</strain>
    </source>
</reference>
<evidence type="ECO:0000313" key="11">
    <source>
        <dbReference type="Proteomes" id="UP000007486"/>
    </source>
</evidence>
<dbReference type="GO" id="GO:0009307">
    <property type="term" value="P:DNA restriction-modification system"/>
    <property type="evidence" value="ECO:0007669"/>
    <property type="project" value="UniProtKB-KW"/>
</dbReference>
<proteinExistence type="inferred from homology"/>
<organism evidence="10 11">
    <name type="scientific">Phocaeicola salanitronis (strain DSM 18170 / JCM 13657 / CCUG 60908 / BL78)</name>
    <name type="common">Bacteroides salanitronis</name>
    <dbReference type="NCBI Taxonomy" id="667015"/>
    <lineage>
        <taxon>Bacteria</taxon>
        <taxon>Pseudomonadati</taxon>
        <taxon>Bacteroidota</taxon>
        <taxon>Bacteroidia</taxon>
        <taxon>Bacteroidales</taxon>
        <taxon>Bacteroidaceae</taxon>
        <taxon>Phocaeicola</taxon>
    </lineage>
</organism>
<evidence type="ECO:0000256" key="1">
    <source>
        <dbReference type="ARBA" id="ARBA00006594"/>
    </source>
</evidence>
<dbReference type="PRINTS" id="PR00507">
    <property type="entry name" value="N12N6MTFRASE"/>
</dbReference>
<dbReference type="GO" id="GO:0009007">
    <property type="term" value="F:site-specific DNA-methyltransferase (adenine-specific) activity"/>
    <property type="evidence" value="ECO:0007669"/>
    <property type="project" value="UniProtKB-EC"/>
</dbReference>
<dbReference type="InterPro" id="IPR003356">
    <property type="entry name" value="DNA_methylase_A-5"/>
</dbReference>
<evidence type="ECO:0000256" key="2">
    <source>
        <dbReference type="ARBA" id="ARBA00011900"/>
    </source>
</evidence>
<keyword evidence="6" id="KW-0680">Restriction system</keyword>
<evidence type="ECO:0000256" key="6">
    <source>
        <dbReference type="ARBA" id="ARBA00022747"/>
    </source>
</evidence>
<accession>F0QZG4</accession>
<sequence length="772" mass="88982">MDSSYSQIVALIWNIADDVLRDVFLRGQYRDVILPMVVLRRLDALLEPTKEDVEEEIKESGVDNIDEGVLKDITRLSYFNTSKWTLNRLKSQASDNNDILYDNFVEYLNGYSENVRDVLRNFEYYTKARKLADNDRLLSIIERITDPRINLTDKNTIDPDGLPLPALTNVGMGTVFEELLRRFNEENNEEAGEHFTPRDAISLLAHLVFEPVKENLPKIITLYDPACGSGGMLTESREYLLDLGVRSAAIQLSGTEINPETYAICKSDLIIKGVDPSGIHWGNTITDNSFSDKSFGYMITNPPYGKSWKEDKKKIYHEKMLLDHRFELTLTNYVGEEEVLDSTPRTSDGQLLFLLEEVDKMKPLEFQPQGSRIASIHNGSSLFTGDAGSGESNIRRYLIEKDLVEAIIQLPNNIFYNTGISTYVWMLTNKKKDNRKGKVQLIDASQAFEKLRKNQGSRNCTIEPYRTDILRVYTDFVEQEANEELKVGSKIFDDDDFRYYNVTIERPLRLRCQFNSLKIDEMLYDSSDIEVSKWLYNTYKDRVFSGLDSEIPTIKEYLNDQDIKITDKKLNKLISAKAWKDRQRLMIAAKVLMKDMGTDVYMDYNLFSAKVNATAKVLKLETSAAELKTICRAMSVTDSKATPVVKKEHKVNSKDVVMLLETYGVPEEKLSDYGYHSVKKGMYVEFESDSELRDSEKIPVKEDIYDYFQREVRPYVEDAWINLPQTKIGCEISFNKYFYKPTPLRSLEENERDIIALDEQSQGFIKSLFKQM</sequence>
<dbReference type="PANTHER" id="PTHR42933">
    <property type="entry name" value="SLR6095 PROTEIN"/>
    <property type="match status" value="1"/>
</dbReference>
<evidence type="ECO:0000313" key="10">
    <source>
        <dbReference type="EMBL" id="ADY35109.1"/>
    </source>
</evidence>
<dbReference type="InterPro" id="IPR051537">
    <property type="entry name" value="DNA_Adenine_Mtase"/>
</dbReference>
<dbReference type="InterPro" id="IPR002052">
    <property type="entry name" value="DNA_methylase_N6_adenine_CS"/>
</dbReference>
<dbReference type="GO" id="GO:0008170">
    <property type="term" value="F:N-methyltransferase activity"/>
    <property type="evidence" value="ECO:0007669"/>
    <property type="project" value="InterPro"/>
</dbReference>
<evidence type="ECO:0000259" key="8">
    <source>
        <dbReference type="Pfam" id="PF02384"/>
    </source>
</evidence>
<dbReference type="STRING" id="667015.Bacsa_0512"/>
<dbReference type="EC" id="2.1.1.72" evidence="2"/>
<dbReference type="RefSeq" id="WP_013616569.1">
    <property type="nucleotide sequence ID" value="NC_015164.1"/>
</dbReference>
<dbReference type="InterPro" id="IPR022749">
    <property type="entry name" value="D12N6_MeTrfase_N"/>
</dbReference>
<dbReference type="Pfam" id="PF02384">
    <property type="entry name" value="N6_Mtase"/>
    <property type="match status" value="1"/>
</dbReference>
<dbReference type="GO" id="GO:0032259">
    <property type="term" value="P:methylation"/>
    <property type="evidence" value="ECO:0007669"/>
    <property type="project" value="UniProtKB-KW"/>
</dbReference>
<dbReference type="Proteomes" id="UP000007486">
    <property type="component" value="Chromosome"/>
</dbReference>
<evidence type="ECO:0000256" key="4">
    <source>
        <dbReference type="ARBA" id="ARBA00022679"/>
    </source>
</evidence>
<keyword evidence="5" id="KW-0949">S-adenosyl-L-methionine</keyword>
<dbReference type="KEGG" id="bsa:Bacsa_0512"/>
<dbReference type="eggNOG" id="COG0286">
    <property type="taxonomic scope" value="Bacteria"/>
</dbReference>
<feature type="domain" description="N6 adenine-specific DNA methyltransferase N-terminal" evidence="9">
    <location>
        <begin position="11"/>
        <end position="143"/>
    </location>
</feature>
<comment type="catalytic activity">
    <reaction evidence="7">
        <text>a 2'-deoxyadenosine in DNA + S-adenosyl-L-methionine = an N(6)-methyl-2'-deoxyadenosine in DNA + S-adenosyl-L-homocysteine + H(+)</text>
        <dbReference type="Rhea" id="RHEA:15197"/>
        <dbReference type="Rhea" id="RHEA-COMP:12418"/>
        <dbReference type="Rhea" id="RHEA-COMP:12419"/>
        <dbReference type="ChEBI" id="CHEBI:15378"/>
        <dbReference type="ChEBI" id="CHEBI:57856"/>
        <dbReference type="ChEBI" id="CHEBI:59789"/>
        <dbReference type="ChEBI" id="CHEBI:90615"/>
        <dbReference type="ChEBI" id="CHEBI:90616"/>
        <dbReference type="EC" id="2.1.1.72"/>
    </reaction>
</comment>
<keyword evidence="11" id="KW-1185">Reference proteome</keyword>
<dbReference type="EMBL" id="CP002530">
    <property type="protein sequence ID" value="ADY35109.1"/>
    <property type="molecule type" value="Genomic_DNA"/>
</dbReference>
<comment type="similarity">
    <text evidence="1">Belongs to the N(4)/N(6)-methyltransferase family.</text>
</comment>
<dbReference type="PROSITE" id="PS00092">
    <property type="entry name" value="N6_MTASE"/>
    <property type="match status" value="1"/>
</dbReference>